<comment type="similarity">
    <text evidence="5">Belongs to the zinc-containing alcohol dehydrogenase family.</text>
</comment>
<keyword evidence="3 5" id="KW-0862">Zinc</keyword>
<evidence type="ECO:0000259" key="6">
    <source>
        <dbReference type="SMART" id="SM00829"/>
    </source>
</evidence>
<feature type="domain" description="Enoyl reductase (ER)" evidence="6">
    <location>
        <begin position="11"/>
        <end position="342"/>
    </location>
</feature>
<dbReference type="InterPro" id="IPR013154">
    <property type="entry name" value="ADH-like_N"/>
</dbReference>
<dbReference type="SMART" id="SM00829">
    <property type="entry name" value="PKS_ER"/>
    <property type="match status" value="1"/>
</dbReference>
<keyword evidence="2 5" id="KW-0479">Metal-binding</keyword>
<dbReference type="Gene3D" id="3.40.50.720">
    <property type="entry name" value="NAD(P)-binding Rossmann-like Domain"/>
    <property type="match status" value="1"/>
</dbReference>
<evidence type="ECO:0000256" key="3">
    <source>
        <dbReference type="ARBA" id="ARBA00022833"/>
    </source>
</evidence>
<dbReference type="InterPro" id="IPR047109">
    <property type="entry name" value="CAD-like"/>
</dbReference>
<evidence type="ECO:0000313" key="8">
    <source>
        <dbReference type="Proteomes" id="UP001312908"/>
    </source>
</evidence>
<dbReference type="InterPro" id="IPR011032">
    <property type="entry name" value="GroES-like_sf"/>
</dbReference>
<sequence>MLECRGYAAQSADEALKPFSFKRRDVGPKDVRIAIAYCGVCHSDIHMARNEWRSTIYPCVPGHEIVGEVVEVGSAVTRFKKGDLAGVGCLVDSCGHCQSCQEGLEQYCETGSTMTYGSDDPEMGTPTFGGYSDAIVVTEKFALNIPKNLDLAAAAPLLCAGITTWSPLRHWKAGPGTRVGVIGLGGLGHMALKLGRALGAEMTLFTTSQGKVEDARQLGAHHVVMSKDKEEMAQCAGKLDLIIDTVAVKHPVEPYLATLKREGVLVFVGLPEDPLGFMPMDLASKRRSMSGSFIGGIPETQEMLDFCGKHNITSDIEMIAIKDIESAYGRMLKSDVKYRFVIDLKTLEKAA</sequence>
<dbReference type="SUPFAM" id="SSF50129">
    <property type="entry name" value="GroES-like"/>
    <property type="match status" value="1"/>
</dbReference>
<dbReference type="InterPro" id="IPR002328">
    <property type="entry name" value="ADH_Zn_CS"/>
</dbReference>
<evidence type="ECO:0000313" key="7">
    <source>
        <dbReference type="EMBL" id="MEE8659010.1"/>
    </source>
</evidence>
<name>A0ABU7U5W8_9PROT</name>
<dbReference type="Proteomes" id="UP001312908">
    <property type="component" value="Unassembled WGS sequence"/>
</dbReference>
<dbReference type="RefSeq" id="WP_394819879.1">
    <property type="nucleotide sequence ID" value="NZ_JAWJZY010000003.1"/>
</dbReference>
<dbReference type="Pfam" id="PF00107">
    <property type="entry name" value="ADH_zinc_N"/>
    <property type="match status" value="1"/>
</dbReference>
<keyword evidence="8" id="KW-1185">Reference proteome</keyword>
<dbReference type="InterPro" id="IPR013149">
    <property type="entry name" value="ADH-like_C"/>
</dbReference>
<dbReference type="InterPro" id="IPR029752">
    <property type="entry name" value="D-isomer_DH_CS1"/>
</dbReference>
<dbReference type="EMBL" id="JAWJZY010000003">
    <property type="protein sequence ID" value="MEE8659010.1"/>
    <property type="molecule type" value="Genomic_DNA"/>
</dbReference>
<dbReference type="PROSITE" id="PS00065">
    <property type="entry name" value="D_2_HYDROXYACID_DH_1"/>
    <property type="match status" value="1"/>
</dbReference>
<dbReference type="Pfam" id="PF08240">
    <property type="entry name" value="ADH_N"/>
    <property type="match status" value="1"/>
</dbReference>
<gene>
    <name evidence="7" type="ORF">DOFOFD_08295</name>
</gene>
<protein>
    <submittedName>
        <fullName evidence="7">Alcohol dehydrogenase</fullName>
    </submittedName>
</protein>
<evidence type="ECO:0000256" key="2">
    <source>
        <dbReference type="ARBA" id="ARBA00022723"/>
    </source>
</evidence>
<dbReference type="Gene3D" id="3.90.180.10">
    <property type="entry name" value="Medium-chain alcohol dehydrogenases, catalytic domain"/>
    <property type="match status" value="1"/>
</dbReference>
<dbReference type="SUPFAM" id="SSF51735">
    <property type="entry name" value="NAD(P)-binding Rossmann-fold domains"/>
    <property type="match status" value="1"/>
</dbReference>
<dbReference type="PANTHER" id="PTHR42683">
    <property type="entry name" value="ALDEHYDE REDUCTASE"/>
    <property type="match status" value="1"/>
</dbReference>
<proteinExistence type="inferred from homology"/>
<organism evidence="7 8">
    <name type="scientific">Sorlinia euscelidii</name>
    <dbReference type="NCBI Taxonomy" id="3081148"/>
    <lineage>
        <taxon>Bacteria</taxon>
        <taxon>Pseudomonadati</taxon>
        <taxon>Pseudomonadota</taxon>
        <taxon>Alphaproteobacteria</taxon>
        <taxon>Acetobacterales</taxon>
        <taxon>Acetobacteraceae</taxon>
        <taxon>Sorlinia</taxon>
    </lineage>
</organism>
<dbReference type="CDD" id="cd05283">
    <property type="entry name" value="CAD1"/>
    <property type="match status" value="1"/>
</dbReference>
<dbReference type="PROSITE" id="PS00059">
    <property type="entry name" value="ADH_ZINC"/>
    <property type="match status" value="1"/>
</dbReference>
<dbReference type="InterPro" id="IPR020843">
    <property type="entry name" value="ER"/>
</dbReference>
<evidence type="ECO:0000256" key="5">
    <source>
        <dbReference type="RuleBase" id="RU361277"/>
    </source>
</evidence>
<comment type="cofactor">
    <cofactor evidence="1 5">
        <name>Zn(2+)</name>
        <dbReference type="ChEBI" id="CHEBI:29105"/>
    </cofactor>
</comment>
<accession>A0ABU7U5W8</accession>
<reference evidence="7 8" key="1">
    <citation type="submission" date="2023-10" db="EMBL/GenBank/DDBJ databases">
        <title>Sorlinia euscelidii gen. nov., sp. nov., an acetic acid bacteria isolated from the gut of Euscelidius variegatus emitter.</title>
        <authorList>
            <person name="Michoud G."/>
            <person name="Marasco R."/>
            <person name="Seferji K."/>
            <person name="Gonella E."/>
            <person name="Garuglieri E."/>
            <person name="Alma A."/>
            <person name="Mapelli F."/>
            <person name="Borin S."/>
            <person name="Daffonchio D."/>
            <person name="Crotti E."/>
        </authorList>
    </citation>
    <scope>NUCLEOTIDE SEQUENCE [LARGE SCALE GENOMIC DNA]</scope>
    <source>
        <strain evidence="7 8">EV16P</strain>
    </source>
</reference>
<comment type="caution">
    <text evidence="7">The sequence shown here is derived from an EMBL/GenBank/DDBJ whole genome shotgun (WGS) entry which is preliminary data.</text>
</comment>
<keyword evidence="4" id="KW-0560">Oxidoreductase</keyword>
<evidence type="ECO:0000256" key="4">
    <source>
        <dbReference type="ARBA" id="ARBA00023002"/>
    </source>
</evidence>
<dbReference type="InterPro" id="IPR036291">
    <property type="entry name" value="NAD(P)-bd_dom_sf"/>
</dbReference>
<evidence type="ECO:0000256" key="1">
    <source>
        <dbReference type="ARBA" id="ARBA00001947"/>
    </source>
</evidence>